<protein>
    <submittedName>
        <fullName evidence="1">Uncharacterized protein</fullName>
    </submittedName>
</protein>
<sequence>MLTAPGILAGYGIVPSKWRHASTSEDVPSVYQELCKIEAQERAFILKEQVWKLGDALDDEQEGLLVVADKYFRQQCDALCSRAAFIEGGKVEATKLTDLSTELLMMILRNFQYSAPIDGTFEEDIVPKFPEEDRQTVQSLRLVSRLFNDLASPLLCPVVRLQVDHASIIRVRHITANPWWHLASEHSASALSIAQRCLQEISKHG</sequence>
<dbReference type="EMBL" id="JADCTT010000001">
    <property type="protein sequence ID" value="KAF9758537.1"/>
    <property type="molecule type" value="Genomic_DNA"/>
</dbReference>
<organism evidence="1 2">
    <name type="scientific">Bionectria ochroleuca</name>
    <name type="common">Gliocladium roseum</name>
    <dbReference type="NCBI Taxonomy" id="29856"/>
    <lineage>
        <taxon>Eukaryota</taxon>
        <taxon>Fungi</taxon>
        <taxon>Dikarya</taxon>
        <taxon>Ascomycota</taxon>
        <taxon>Pezizomycotina</taxon>
        <taxon>Sordariomycetes</taxon>
        <taxon>Hypocreomycetidae</taxon>
        <taxon>Hypocreales</taxon>
        <taxon>Bionectriaceae</taxon>
        <taxon>Clonostachys</taxon>
    </lineage>
</organism>
<evidence type="ECO:0000313" key="1">
    <source>
        <dbReference type="EMBL" id="KAF9758537.1"/>
    </source>
</evidence>
<proteinExistence type="predicted"/>
<dbReference type="AlphaFoldDB" id="A0A8H7NLX2"/>
<comment type="caution">
    <text evidence="1">The sequence shown here is derived from an EMBL/GenBank/DDBJ whole genome shotgun (WGS) entry which is preliminary data.</text>
</comment>
<dbReference type="Proteomes" id="UP000616885">
    <property type="component" value="Unassembled WGS sequence"/>
</dbReference>
<name>A0A8H7NLX2_BIOOC</name>
<evidence type="ECO:0000313" key="2">
    <source>
        <dbReference type="Proteomes" id="UP000616885"/>
    </source>
</evidence>
<reference evidence="1" key="1">
    <citation type="submission" date="2020-10" db="EMBL/GenBank/DDBJ databases">
        <title>High-Quality Genome Resource of Clonostachys rosea strain S41 by Oxford Nanopore Long-Read Sequencing.</title>
        <authorList>
            <person name="Wang H."/>
        </authorList>
    </citation>
    <scope>NUCLEOTIDE SEQUENCE</scope>
    <source>
        <strain evidence="1">S41</strain>
    </source>
</reference>
<gene>
    <name evidence="1" type="ORF">IM811_000231</name>
</gene>
<accession>A0A8H7NLX2</accession>